<feature type="domain" description="Helicase ATP-binding" evidence="6">
    <location>
        <begin position="133"/>
        <end position="296"/>
    </location>
</feature>
<dbReference type="SMART" id="SM00490">
    <property type="entry name" value="HELICc"/>
    <property type="match status" value="1"/>
</dbReference>
<dbReference type="InterPro" id="IPR027417">
    <property type="entry name" value="P-loop_NTPase"/>
</dbReference>
<dbReference type="FunFam" id="1.20.120.1080:FF:000005">
    <property type="entry name" value="ATP-dependent helicase HrpA"/>
    <property type="match status" value="1"/>
</dbReference>
<dbReference type="SMART" id="SM00382">
    <property type="entry name" value="AAA"/>
    <property type="match status" value="1"/>
</dbReference>
<dbReference type="NCBIfam" id="TIGR01967">
    <property type="entry name" value="DEAH_box_HrpA"/>
    <property type="match status" value="1"/>
</dbReference>
<dbReference type="Pfam" id="PF00271">
    <property type="entry name" value="Helicase_C"/>
    <property type="match status" value="1"/>
</dbReference>
<evidence type="ECO:0000256" key="4">
    <source>
        <dbReference type="ARBA" id="ARBA00022840"/>
    </source>
</evidence>
<protein>
    <submittedName>
        <fullName evidence="8">ATP-dependent RNA helicase HrpA</fullName>
    </submittedName>
</protein>
<dbReference type="Pfam" id="PF11898">
    <property type="entry name" value="DUF3418"/>
    <property type="match status" value="1"/>
</dbReference>
<dbReference type="Gene3D" id="1.20.120.1080">
    <property type="match status" value="1"/>
</dbReference>
<feature type="compositionally biased region" description="Gly residues" evidence="5">
    <location>
        <begin position="65"/>
        <end position="80"/>
    </location>
</feature>
<dbReference type="InterPro" id="IPR014001">
    <property type="entry name" value="Helicase_ATP-bd"/>
</dbReference>
<keyword evidence="2" id="KW-0378">Hydrolase</keyword>
<evidence type="ECO:0000256" key="2">
    <source>
        <dbReference type="ARBA" id="ARBA00022801"/>
    </source>
</evidence>
<accession>A0AA46BMS9</accession>
<dbReference type="InterPro" id="IPR010222">
    <property type="entry name" value="RNA_helicase_HrpA"/>
</dbReference>
<dbReference type="EMBL" id="UFYA01000001">
    <property type="protein sequence ID" value="STD07967.1"/>
    <property type="molecule type" value="Genomic_DNA"/>
</dbReference>
<dbReference type="InterPro" id="IPR011709">
    <property type="entry name" value="DEAD-box_helicase_OB_fold"/>
</dbReference>
<organism evidence="8 9">
    <name type="scientific">Dermatophilus congolensis</name>
    <dbReference type="NCBI Taxonomy" id="1863"/>
    <lineage>
        <taxon>Bacteria</taxon>
        <taxon>Bacillati</taxon>
        <taxon>Actinomycetota</taxon>
        <taxon>Actinomycetes</taxon>
        <taxon>Micrococcales</taxon>
        <taxon>Dermatophilaceae</taxon>
        <taxon>Dermatophilus</taxon>
    </lineage>
</organism>
<dbReference type="SMART" id="SM00487">
    <property type="entry name" value="DEXDc"/>
    <property type="match status" value="1"/>
</dbReference>
<dbReference type="SMART" id="SM00847">
    <property type="entry name" value="HA2"/>
    <property type="match status" value="1"/>
</dbReference>
<dbReference type="GO" id="GO:0003724">
    <property type="term" value="F:RNA helicase activity"/>
    <property type="evidence" value="ECO:0007669"/>
    <property type="project" value="InterPro"/>
</dbReference>
<evidence type="ECO:0000259" key="7">
    <source>
        <dbReference type="PROSITE" id="PS51194"/>
    </source>
</evidence>
<evidence type="ECO:0000256" key="3">
    <source>
        <dbReference type="ARBA" id="ARBA00022806"/>
    </source>
</evidence>
<dbReference type="PROSITE" id="PS51194">
    <property type="entry name" value="HELICASE_CTER"/>
    <property type="match status" value="1"/>
</dbReference>
<dbReference type="Proteomes" id="UP000254118">
    <property type="component" value="Unassembled WGS sequence"/>
</dbReference>
<dbReference type="GO" id="GO:0016787">
    <property type="term" value="F:hydrolase activity"/>
    <property type="evidence" value="ECO:0007669"/>
    <property type="project" value="UniProtKB-KW"/>
</dbReference>
<dbReference type="PROSITE" id="PS51192">
    <property type="entry name" value="HELICASE_ATP_BIND_1"/>
    <property type="match status" value="1"/>
</dbReference>
<dbReference type="GO" id="GO:0003723">
    <property type="term" value="F:RNA binding"/>
    <property type="evidence" value="ECO:0007669"/>
    <property type="project" value="TreeGrafter"/>
</dbReference>
<feature type="compositionally biased region" description="Basic residues" evidence="5">
    <location>
        <begin position="81"/>
        <end position="92"/>
    </location>
</feature>
<evidence type="ECO:0000313" key="8">
    <source>
        <dbReference type="EMBL" id="STD07967.1"/>
    </source>
</evidence>
<feature type="region of interest" description="Disordered" evidence="5">
    <location>
        <begin position="56"/>
        <end position="104"/>
    </location>
</feature>
<dbReference type="Pfam" id="PF21010">
    <property type="entry name" value="HA2_C"/>
    <property type="match status" value="1"/>
</dbReference>
<dbReference type="Gene3D" id="3.40.50.300">
    <property type="entry name" value="P-loop containing nucleotide triphosphate hydrolases"/>
    <property type="match status" value="2"/>
</dbReference>
<proteinExistence type="predicted"/>
<dbReference type="CDD" id="cd18791">
    <property type="entry name" value="SF2_C_RHA"/>
    <property type="match status" value="1"/>
</dbReference>
<dbReference type="InterPro" id="IPR024590">
    <property type="entry name" value="HrpA_C"/>
</dbReference>
<dbReference type="SUPFAM" id="SSF52540">
    <property type="entry name" value="P-loop containing nucleoside triphosphate hydrolases"/>
    <property type="match status" value="1"/>
</dbReference>
<evidence type="ECO:0000256" key="5">
    <source>
        <dbReference type="SAM" id="MobiDB-lite"/>
    </source>
</evidence>
<dbReference type="NCBIfam" id="NF008348">
    <property type="entry name" value="PRK11131.1"/>
    <property type="match status" value="1"/>
</dbReference>
<evidence type="ECO:0000256" key="1">
    <source>
        <dbReference type="ARBA" id="ARBA00022741"/>
    </source>
</evidence>
<keyword evidence="4" id="KW-0067">ATP-binding</keyword>
<dbReference type="InterPro" id="IPR001650">
    <property type="entry name" value="Helicase_C-like"/>
</dbReference>
<keyword evidence="3 8" id="KW-0347">Helicase</keyword>
<dbReference type="InterPro" id="IPR007502">
    <property type="entry name" value="Helicase-assoc_dom"/>
</dbReference>
<dbReference type="Pfam" id="PF00270">
    <property type="entry name" value="DEAD"/>
    <property type="match status" value="1"/>
</dbReference>
<name>A0AA46BMS9_9MICO</name>
<evidence type="ECO:0000259" key="6">
    <source>
        <dbReference type="PROSITE" id="PS51192"/>
    </source>
</evidence>
<dbReference type="InterPro" id="IPR003593">
    <property type="entry name" value="AAA+_ATPase"/>
</dbReference>
<feature type="domain" description="Helicase C-terminal" evidence="7">
    <location>
        <begin position="335"/>
        <end position="507"/>
    </location>
</feature>
<dbReference type="InterPro" id="IPR011545">
    <property type="entry name" value="DEAD/DEAH_box_helicase_dom"/>
</dbReference>
<sequence>MDAPVDVGRLVPSVAGLRNSVAAGVLGVGWVAPVAGVRAVAGWCAFILVRVPDAFDSSRGRSESGVGGVSGGRSGGGRSSGRGRGRGGRVARRPLTQAERAARAKRRQARLAAVPQVSYPEHLPVAGVRDEILAAIRDNQVVVIAGETGSGKTTQIPKMCLELGRGIDGQIGHTQPRRIAARSVAERLAEELGVEIGGAVGYQVRFNDASSRDTLVKVMTDGVLLAELQRDRYLRRYDTIIIDEAHERSLNIDFILGYLRQLSPKRPDLKVIVTSATIDPEKFANHFAGPDGRPAPILEVSGRTYPVEIRYRPLVREQVSRSGERVEVEVDQVYGITEAVEELWTESRGDGGDQDVLVFCSGEREIRDAVDALEAMKLPDTQVLPLYGRLSAAEQHRIFAGHSGRRIVVSTNVAETSLTVPGIRYVVDTGTARISRFNQRTKVQRLPIEAISQASANQRSGRSGRLSDGVAIRLYSEEDFAGRPEFTDPEIMRTNLASVILQMISLGLGDISGFPFVDPPDRRQIADGLRLLQELGAIEAGEKGPHRLTRLGRDIARIPVDPRLARMLIAADRNGTLREVIVIVAGLSIQDVRERPSEGADSARADQAHARFKVEGSDFMTLLAVWDYLSEQQRVLSGSAFRRLCRDEYLHFLRFREWQDLVSQLRDTVKELGLRVGTGTSPASAVHQALLTGLLSQVGAWDQEKREYVGARGARFAIGHGSVLRRVNPEWVMSAELVETTRLWARTNAVTSAVDVEQAAAHVVKRSHSEPRWSRGRAAAIADERVTLFGVPLVIGRRVALAPIDPHLARDLFIRHALVEGDWDTPHRFFHDNRKLLDRLSELESRARRRDLLVDDSDLVAFYDERIPASVTSGAAFDAWWKDARRADPDLLTFTQDVLVADTANAGDGPLDEALRAKYPHVWQQGELSFRLTYEFDPGGAADGVTCHIPLAVLNQVENVGFDWLVPGLREDLAIALVKSLPKATRKQFVPAPDRARAALAAISVEGEPEPGSGPGLGLSFADELARGLYIVTGKRVPEGEWGIASLPAHLRMSFTVEDDRRRAIAEGKDLEALQEELAPKVRGTMKKAAADLERKAVTSWDFGELPSEFEGKRGKNTVKGFPALVDHGDSVAIEVLGTRRQQETATHDGLRRLVLLNSTAPWQRILTLLSNSQRLALGNNPHGGIDALLEDVLAAAVDAIIAEQESGMSARIRTAEAFDQVLAAVKREVVPHVMDIVDMVVPVLERSLKVRLALDAMHADRVKQMRVDLEQQLVGLVYPGFVAATGMKQLAHVARYLQAMLVRIEKGPLDLRKDAAAAEVVARVEQERLAVVAKLPVTEHGAADVVQLRWLVEELRVSLFAQRLGTAVPVSEKRIYAAMDRVEDARD</sequence>
<evidence type="ECO:0000313" key="9">
    <source>
        <dbReference type="Proteomes" id="UP000254118"/>
    </source>
</evidence>
<gene>
    <name evidence="8" type="ORF">NCTC7915_00889</name>
</gene>
<dbReference type="PANTHER" id="PTHR18934">
    <property type="entry name" value="ATP-DEPENDENT RNA HELICASE"/>
    <property type="match status" value="1"/>
</dbReference>
<keyword evidence="1" id="KW-0547">Nucleotide-binding</keyword>
<reference evidence="8 9" key="1">
    <citation type="submission" date="2018-06" db="EMBL/GenBank/DDBJ databases">
        <authorList>
            <consortium name="Pathogen Informatics"/>
            <person name="Doyle S."/>
        </authorList>
    </citation>
    <scope>NUCLEOTIDE SEQUENCE [LARGE SCALE GENOMIC DNA]</scope>
    <source>
        <strain evidence="8 9">NCTC7915</strain>
    </source>
</reference>
<dbReference type="Pfam" id="PF07717">
    <property type="entry name" value="OB_NTP_bind"/>
    <property type="match status" value="1"/>
</dbReference>
<dbReference type="PANTHER" id="PTHR18934:SF99">
    <property type="entry name" value="ATP-DEPENDENT RNA HELICASE DHX37-RELATED"/>
    <property type="match status" value="1"/>
</dbReference>
<comment type="caution">
    <text evidence="8">The sequence shown here is derived from an EMBL/GenBank/DDBJ whole genome shotgun (WGS) entry which is preliminary data.</text>
</comment>
<dbReference type="GO" id="GO:0005524">
    <property type="term" value="F:ATP binding"/>
    <property type="evidence" value="ECO:0007669"/>
    <property type="project" value="UniProtKB-KW"/>
</dbReference>